<gene>
    <name evidence="1" type="ORF">HSBAA_29140</name>
</gene>
<organism evidence="1 2">
    <name type="scientific">Vreelandella sulfidaeris</name>
    <dbReference type="NCBI Taxonomy" id="115553"/>
    <lineage>
        <taxon>Bacteria</taxon>
        <taxon>Pseudomonadati</taxon>
        <taxon>Pseudomonadota</taxon>
        <taxon>Gammaproteobacteria</taxon>
        <taxon>Oceanospirillales</taxon>
        <taxon>Halomonadaceae</taxon>
        <taxon>Vreelandella</taxon>
    </lineage>
</organism>
<dbReference type="KEGG" id="hsr:HSBAA_29140"/>
<name>A0A455UBC4_9GAMM</name>
<accession>A0A455UBC4</accession>
<evidence type="ECO:0000313" key="2">
    <source>
        <dbReference type="Proteomes" id="UP000320231"/>
    </source>
</evidence>
<reference evidence="1 2" key="1">
    <citation type="journal article" date="2019" name="Microbiol. Resour. Announc.">
        <title>Complete Genome Sequence of Halomonas sulfidaeris Strain Esulfide1 Isolated from a Metal Sulfide Rock at a Depth of 2,200 Meters, Obtained Using Nanopore Sequencing.</title>
        <authorList>
            <person name="Saito M."/>
            <person name="Nishigata A."/>
            <person name="Galipon J."/>
            <person name="Arakawa K."/>
        </authorList>
    </citation>
    <scope>NUCLEOTIDE SEQUENCE [LARGE SCALE GENOMIC DNA]</scope>
    <source>
        <strain evidence="1 2">ATCC BAA-803</strain>
    </source>
</reference>
<dbReference type="Proteomes" id="UP000320231">
    <property type="component" value="Chromosome"/>
</dbReference>
<sequence length="98" mass="10668">MTSVGQRVGALISANGGVVKFLGFGTRIEDKVPPANAGGFGQMLNEMGHTNICLKMDDGTEVFGCECWWGPEESIKTKFEGWEFEKISINDHRSGKDA</sequence>
<proteinExistence type="predicted"/>
<evidence type="ECO:0000313" key="1">
    <source>
        <dbReference type="EMBL" id="BBI61608.1"/>
    </source>
</evidence>
<dbReference type="AlphaFoldDB" id="A0A455UBC4"/>
<dbReference type="EMBL" id="AP019514">
    <property type="protein sequence ID" value="BBI61608.1"/>
    <property type="molecule type" value="Genomic_DNA"/>
</dbReference>
<protein>
    <submittedName>
        <fullName evidence="1">Uncharacterized protein</fullName>
    </submittedName>
</protein>